<evidence type="ECO:0000256" key="8">
    <source>
        <dbReference type="SAM" id="MobiDB-lite"/>
    </source>
</evidence>
<dbReference type="InterPro" id="IPR050415">
    <property type="entry name" value="MRET"/>
</dbReference>
<evidence type="ECO:0000256" key="2">
    <source>
        <dbReference type="ARBA" id="ARBA00022630"/>
    </source>
</evidence>
<dbReference type="Gene3D" id="2.40.30.10">
    <property type="entry name" value="Translation factors"/>
    <property type="match status" value="1"/>
</dbReference>
<feature type="compositionally biased region" description="Basic and acidic residues" evidence="8">
    <location>
        <begin position="1"/>
        <end position="20"/>
    </location>
</feature>
<dbReference type="EMBL" id="FXYZ01000006">
    <property type="protein sequence ID" value="SMX80433.1"/>
    <property type="molecule type" value="Genomic_DNA"/>
</dbReference>
<evidence type="ECO:0000313" key="12">
    <source>
        <dbReference type="Proteomes" id="UP000234327"/>
    </source>
</evidence>
<dbReference type="Gene3D" id="3.10.20.30">
    <property type="match status" value="1"/>
</dbReference>
<dbReference type="AlphaFoldDB" id="A0A2H1IZ28"/>
<dbReference type="InterPro" id="IPR036010">
    <property type="entry name" value="2Fe-2S_ferredoxin-like_sf"/>
</dbReference>
<gene>
    <name evidence="11" type="ORF">BAURA63_01702</name>
</gene>
<reference evidence="11 12" key="1">
    <citation type="submission" date="2017-03" db="EMBL/GenBank/DDBJ databases">
        <authorList>
            <person name="Afonso C.L."/>
            <person name="Miller P.J."/>
            <person name="Scott M.A."/>
            <person name="Spackman E."/>
            <person name="Goraichik I."/>
            <person name="Dimitrov K.M."/>
            <person name="Suarez D.L."/>
            <person name="Swayne D.E."/>
        </authorList>
    </citation>
    <scope>NUCLEOTIDE SEQUENCE [LARGE SCALE GENOMIC DNA]</scope>
    <source>
        <strain evidence="12">6(3)</strain>
    </source>
</reference>
<dbReference type="GO" id="GO:0051537">
    <property type="term" value="F:2 iron, 2 sulfur cluster binding"/>
    <property type="evidence" value="ECO:0007669"/>
    <property type="project" value="UniProtKB-KW"/>
</dbReference>
<dbReference type="SUPFAM" id="SSF63380">
    <property type="entry name" value="Riboflavin synthase domain-like"/>
    <property type="match status" value="1"/>
</dbReference>
<dbReference type="InterPro" id="IPR006058">
    <property type="entry name" value="2Fe2S_fd_BS"/>
</dbReference>
<keyword evidence="2" id="KW-0285">Flavoprotein</keyword>
<dbReference type="PROSITE" id="PS51384">
    <property type="entry name" value="FAD_FR"/>
    <property type="match status" value="1"/>
</dbReference>
<dbReference type="Gene3D" id="3.40.50.80">
    <property type="entry name" value="Nucleotide-binding domain of ferredoxin-NADP reductase (FNR) module"/>
    <property type="match status" value="1"/>
</dbReference>
<sequence length="332" mass="36830">MTVTEVGRRSPDSSNRRPENSDELVIQARREVAANVIELTLRRPDGSRLPDWSPGAHIDLILPSGTVRQYSLCGDRWDGHSYRIAVQREEDGTGGSKEIHQVAAEGSHVRFGGPRNNFRLAPAEQYHFVCGGIGITAIRPMIDQAERMGIEWRLLYLGRNPLRMAYRDLENWYPAQVRTHTTAHGKRASIREWLGEVDDTSMVYACGPQSLLDALPSECDRLPDQRIRVEHFTNDSLNSAPIRTDPYEIVLDRKGETVRAEGHQSVAEALGDAGIGLITSCSRGVCGTCELSVLAGEVDHRDTILDDEERAAGTCMFPCVSRAASDRLVIDL</sequence>
<dbReference type="InterPro" id="IPR039261">
    <property type="entry name" value="FNR_nucleotide-bd"/>
</dbReference>
<evidence type="ECO:0000256" key="3">
    <source>
        <dbReference type="ARBA" id="ARBA00022714"/>
    </source>
</evidence>
<evidence type="ECO:0000259" key="10">
    <source>
        <dbReference type="PROSITE" id="PS51384"/>
    </source>
</evidence>
<evidence type="ECO:0000256" key="5">
    <source>
        <dbReference type="ARBA" id="ARBA00023002"/>
    </source>
</evidence>
<accession>A0A2H1IZ28</accession>
<comment type="cofactor">
    <cofactor evidence="1">
        <name>FAD</name>
        <dbReference type="ChEBI" id="CHEBI:57692"/>
    </cofactor>
</comment>
<feature type="domain" description="2Fe-2S ferredoxin-type" evidence="9">
    <location>
        <begin position="247"/>
        <end position="332"/>
    </location>
</feature>
<dbReference type="CDD" id="cd00207">
    <property type="entry name" value="fer2"/>
    <property type="match status" value="1"/>
</dbReference>
<feature type="region of interest" description="Disordered" evidence="8">
    <location>
        <begin position="1"/>
        <end position="22"/>
    </location>
</feature>
<dbReference type="SUPFAM" id="SSF54292">
    <property type="entry name" value="2Fe-2S ferredoxin-like"/>
    <property type="match status" value="1"/>
</dbReference>
<dbReference type="InterPro" id="IPR001041">
    <property type="entry name" value="2Fe-2S_ferredoxin-type"/>
</dbReference>
<keyword evidence="5" id="KW-0560">Oxidoreductase</keyword>
<dbReference type="PROSITE" id="PS00197">
    <property type="entry name" value="2FE2S_FER_1"/>
    <property type="match status" value="1"/>
</dbReference>
<keyword evidence="6" id="KW-0408">Iron</keyword>
<dbReference type="PANTHER" id="PTHR47354">
    <property type="entry name" value="NADH OXIDOREDUCTASE HCR"/>
    <property type="match status" value="1"/>
</dbReference>
<dbReference type="CDD" id="cd06185">
    <property type="entry name" value="PDR_like"/>
    <property type="match status" value="1"/>
</dbReference>
<keyword evidence="3" id="KW-0001">2Fe-2S</keyword>
<dbReference type="PANTHER" id="PTHR47354:SF1">
    <property type="entry name" value="CARNITINE MONOOXYGENASE REDUCTASE SUBUNIT"/>
    <property type="match status" value="1"/>
</dbReference>
<dbReference type="InterPro" id="IPR012675">
    <property type="entry name" value="Beta-grasp_dom_sf"/>
</dbReference>
<dbReference type="GO" id="GO:0016491">
    <property type="term" value="F:oxidoreductase activity"/>
    <property type="evidence" value="ECO:0007669"/>
    <property type="project" value="UniProtKB-KW"/>
</dbReference>
<dbReference type="InterPro" id="IPR017938">
    <property type="entry name" value="Riboflavin_synthase-like_b-brl"/>
</dbReference>
<evidence type="ECO:0000313" key="11">
    <source>
        <dbReference type="EMBL" id="SMX80433.1"/>
    </source>
</evidence>
<name>A0A2H1IZ28_BREAU</name>
<dbReference type="PRINTS" id="PR00409">
    <property type="entry name" value="PHDIOXRDTASE"/>
</dbReference>
<evidence type="ECO:0000259" key="9">
    <source>
        <dbReference type="PROSITE" id="PS51085"/>
    </source>
</evidence>
<keyword evidence="7" id="KW-0411">Iron-sulfur</keyword>
<evidence type="ECO:0000256" key="6">
    <source>
        <dbReference type="ARBA" id="ARBA00023004"/>
    </source>
</evidence>
<evidence type="ECO:0000256" key="1">
    <source>
        <dbReference type="ARBA" id="ARBA00001974"/>
    </source>
</evidence>
<dbReference type="InterPro" id="IPR017927">
    <property type="entry name" value="FAD-bd_FR_type"/>
</dbReference>
<protein>
    <submittedName>
        <fullName evidence="11">Ferredoxin-NADP reductase</fullName>
    </submittedName>
</protein>
<dbReference type="Proteomes" id="UP000234327">
    <property type="component" value="Unassembled WGS sequence"/>
</dbReference>
<dbReference type="Pfam" id="PF00111">
    <property type="entry name" value="Fer2"/>
    <property type="match status" value="1"/>
</dbReference>
<dbReference type="RefSeq" id="WP_101598292.1">
    <property type="nucleotide sequence ID" value="NZ_FXYZ01000006.1"/>
</dbReference>
<dbReference type="SUPFAM" id="SSF52343">
    <property type="entry name" value="Ferredoxin reductase-like, C-terminal NADP-linked domain"/>
    <property type="match status" value="1"/>
</dbReference>
<feature type="domain" description="FAD-binding FR-type" evidence="10">
    <location>
        <begin position="19"/>
        <end position="121"/>
    </location>
</feature>
<dbReference type="PROSITE" id="PS51085">
    <property type="entry name" value="2FE2S_FER_2"/>
    <property type="match status" value="1"/>
</dbReference>
<evidence type="ECO:0000256" key="7">
    <source>
        <dbReference type="ARBA" id="ARBA00023014"/>
    </source>
</evidence>
<organism evidence="11 12">
    <name type="scientific">Brevibacterium aurantiacum</name>
    <dbReference type="NCBI Taxonomy" id="273384"/>
    <lineage>
        <taxon>Bacteria</taxon>
        <taxon>Bacillati</taxon>
        <taxon>Actinomycetota</taxon>
        <taxon>Actinomycetes</taxon>
        <taxon>Micrococcales</taxon>
        <taxon>Brevibacteriaceae</taxon>
        <taxon>Brevibacterium</taxon>
    </lineage>
</organism>
<keyword evidence="4" id="KW-0479">Metal-binding</keyword>
<dbReference type="GO" id="GO:0046872">
    <property type="term" value="F:metal ion binding"/>
    <property type="evidence" value="ECO:0007669"/>
    <property type="project" value="UniProtKB-KW"/>
</dbReference>
<proteinExistence type="predicted"/>
<evidence type="ECO:0000256" key="4">
    <source>
        <dbReference type="ARBA" id="ARBA00022723"/>
    </source>
</evidence>